<reference evidence="6" key="1">
    <citation type="submission" date="2023-07" db="EMBL/GenBank/DDBJ databases">
        <title>Sorghum-associated microbial communities from plants grown in Nebraska, USA.</title>
        <authorList>
            <person name="Schachtman D."/>
        </authorList>
    </citation>
    <scope>NUCLEOTIDE SEQUENCE</scope>
    <source>
        <strain evidence="6">1457</strain>
    </source>
</reference>
<dbReference type="GO" id="GO:0003677">
    <property type="term" value="F:DNA binding"/>
    <property type="evidence" value="ECO:0007669"/>
    <property type="project" value="UniProtKB-KW"/>
</dbReference>
<evidence type="ECO:0000313" key="7">
    <source>
        <dbReference type="Proteomes" id="UP001265315"/>
    </source>
</evidence>
<dbReference type="InterPro" id="IPR050707">
    <property type="entry name" value="HTH_MetabolicPath_Reg"/>
</dbReference>
<keyword evidence="1" id="KW-0805">Transcription regulation</keyword>
<dbReference type="PANTHER" id="PTHR30136">
    <property type="entry name" value="HELIX-TURN-HELIX TRANSCRIPTIONAL REGULATOR, ICLR FAMILY"/>
    <property type="match status" value="1"/>
</dbReference>
<feature type="domain" description="IclR-ED" evidence="5">
    <location>
        <begin position="123"/>
        <end position="306"/>
    </location>
</feature>
<keyword evidence="3" id="KW-0804">Transcription</keyword>
<dbReference type="AlphaFoldDB" id="A0AAW8M0I9"/>
<dbReference type="Gene3D" id="3.30.450.40">
    <property type="match status" value="2"/>
</dbReference>
<dbReference type="PANTHER" id="PTHR30136:SF24">
    <property type="entry name" value="HTH-TYPE TRANSCRIPTIONAL REPRESSOR ALLR"/>
    <property type="match status" value="1"/>
</dbReference>
<feature type="domain" description="HTH iclR-type" evidence="4">
    <location>
        <begin position="322"/>
        <end position="384"/>
    </location>
</feature>
<dbReference type="Proteomes" id="UP001265315">
    <property type="component" value="Unassembled WGS sequence"/>
</dbReference>
<evidence type="ECO:0000313" key="6">
    <source>
        <dbReference type="EMBL" id="MDR6704845.1"/>
    </source>
</evidence>
<gene>
    <name evidence="6" type="ORF">J2W61_004720</name>
</gene>
<dbReference type="Pfam" id="PF09339">
    <property type="entry name" value="HTH_IclR"/>
    <property type="match status" value="2"/>
</dbReference>
<comment type="caution">
    <text evidence="6">The sequence shown here is derived from an EMBL/GenBank/DDBJ whole genome shotgun (WGS) entry which is preliminary data.</text>
</comment>
<dbReference type="EMBL" id="JAVDSW010000006">
    <property type="protein sequence ID" value="MDR6704845.1"/>
    <property type="molecule type" value="Genomic_DNA"/>
</dbReference>
<dbReference type="GO" id="GO:0003700">
    <property type="term" value="F:DNA-binding transcription factor activity"/>
    <property type="evidence" value="ECO:0007669"/>
    <property type="project" value="TreeGrafter"/>
</dbReference>
<dbReference type="SMART" id="SM00346">
    <property type="entry name" value="HTH_ICLR"/>
    <property type="match status" value="2"/>
</dbReference>
<dbReference type="InterPro" id="IPR005471">
    <property type="entry name" value="Tscrpt_reg_IclR_N"/>
</dbReference>
<organism evidence="6 7">
    <name type="scientific">Agrobacterium tumefaciens</name>
    <dbReference type="NCBI Taxonomy" id="358"/>
    <lineage>
        <taxon>Bacteria</taxon>
        <taxon>Pseudomonadati</taxon>
        <taxon>Pseudomonadota</taxon>
        <taxon>Alphaproteobacteria</taxon>
        <taxon>Hyphomicrobiales</taxon>
        <taxon>Rhizobiaceae</taxon>
        <taxon>Rhizobium/Agrobacterium group</taxon>
        <taxon>Agrobacterium</taxon>
        <taxon>Agrobacterium tumefaciens complex</taxon>
    </lineage>
</organism>
<name>A0AAW8M0I9_AGRTU</name>
<accession>A0AAW8M0I9</accession>
<evidence type="ECO:0000259" key="4">
    <source>
        <dbReference type="PROSITE" id="PS51077"/>
    </source>
</evidence>
<dbReference type="PROSITE" id="PS51078">
    <property type="entry name" value="ICLR_ED"/>
    <property type="match status" value="2"/>
</dbReference>
<sequence length="564" mass="61615">MSFRLKHGVQGVPLRIILPRCDCYSRPSIIGSLKALSTILLRRKMNFTEPPEVTDHRARIAALEKAFAVLEMFGPDTPELRIADVARRGAMNRSSAQRLVHTLVKSRWLERDAQSGVLSLGHRACYPAHVYLYSNQLIDLVMPLVVELNARTGLSTDLWLLDGKTAVTLARVPSPAASLALAPVGSRLALAETAPGRALLSLMDEATLDTFLATWTGDAESLREGIASERSVGFSFDSTGEGGSRHVIATAFRDASGQPLAAVSLSGLVNREAADTVTGQLCETVSRMGELMVTRAVRPANLEPNPRTLWPLVDDENDPLAVTAVSKSLHLLQFFHPQTPLLTLTQLSQLTGFPVPTVQRITDTLTGLGYLKKDRPKRAFHVSERALDLLYRFQMGNALLRSVWPRLIRLREECGLRCSFCILDGTEIIHLLHVQSRPQPAFRTAYPGRRLPAVSSSGGRAILSWLPPEEIEGVLSESPIQPGTPFTVTNKEEIRKEILEASVRGVAFTDRQSIRDEVNVAAAVPGPDGRPAGAIVVSAPVHSWSVERLEREVVPLLVSHARGG</sequence>
<dbReference type="RefSeq" id="WP_111785280.1">
    <property type="nucleotide sequence ID" value="NZ_JAGIPD010000006.1"/>
</dbReference>
<dbReference type="PROSITE" id="PS51077">
    <property type="entry name" value="HTH_ICLR"/>
    <property type="match status" value="2"/>
</dbReference>
<dbReference type="InterPro" id="IPR014757">
    <property type="entry name" value="Tscrpt_reg_IclR_C"/>
</dbReference>
<dbReference type="Gene3D" id="1.10.10.10">
    <property type="entry name" value="Winged helix-like DNA-binding domain superfamily/Winged helix DNA-binding domain"/>
    <property type="match status" value="2"/>
</dbReference>
<dbReference type="InterPro" id="IPR029016">
    <property type="entry name" value="GAF-like_dom_sf"/>
</dbReference>
<evidence type="ECO:0000256" key="3">
    <source>
        <dbReference type="ARBA" id="ARBA00023163"/>
    </source>
</evidence>
<dbReference type="GO" id="GO:0045892">
    <property type="term" value="P:negative regulation of DNA-templated transcription"/>
    <property type="evidence" value="ECO:0007669"/>
    <property type="project" value="TreeGrafter"/>
</dbReference>
<dbReference type="SUPFAM" id="SSF55781">
    <property type="entry name" value="GAF domain-like"/>
    <property type="match status" value="2"/>
</dbReference>
<feature type="domain" description="HTH iclR-type" evidence="4">
    <location>
        <begin position="60"/>
        <end position="122"/>
    </location>
</feature>
<dbReference type="SUPFAM" id="SSF46785">
    <property type="entry name" value="Winged helix' DNA-binding domain"/>
    <property type="match status" value="2"/>
</dbReference>
<evidence type="ECO:0000259" key="5">
    <source>
        <dbReference type="PROSITE" id="PS51078"/>
    </source>
</evidence>
<feature type="domain" description="IclR-ED" evidence="5">
    <location>
        <begin position="385"/>
        <end position="564"/>
    </location>
</feature>
<proteinExistence type="predicted"/>
<dbReference type="InterPro" id="IPR036388">
    <property type="entry name" value="WH-like_DNA-bd_sf"/>
</dbReference>
<evidence type="ECO:0000256" key="1">
    <source>
        <dbReference type="ARBA" id="ARBA00023015"/>
    </source>
</evidence>
<dbReference type="Pfam" id="PF01614">
    <property type="entry name" value="IclR_C"/>
    <property type="match status" value="2"/>
</dbReference>
<keyword evidence="2 6" id="KW-0238">DNA-binding</keyword>
<evidence type="ECO:0000256" key="2">
    <source>
        <dbReference type="ARBA" id="ARBA00023125"/>
    </source>
</evidence>
<protein>
    <submittedName>
        <fullName evidence="6">DNA-binding IclR family transcriptional regulator</fullName>
    </submittedName>
</protein>
<dbReference type="InterPro" id="IPR036390">
    <property type="entry name" value="WH_DNA-bd_sf"/>
</dbReference>